<organism evidence="2 3">
    <name type="scientific">Acetohalobium arabaticum (strain ATCC 49924 / DSM 5501 / Z-7288)</name>
    <dbReference type="NCBI Taxonomy" id="574087"/>
    <lineage>
        <taxon>Bacteria</taxon>
        <taxon>Bacillati</taxon>
        <taxon>Bacillota</taxon>
        <taxon>Clostridia</taxon>
        <taxon>Halanaerobiales</taxon>
        <taxon>Halobacteroidaceae</taxon>
        <taxon>Acetohalobium</taxon>
    </lineage>
</organism>
<evidence type="ECO:0000313" key="2">
    <source>
        <dbReference type="EMBL" id="ADL11572.1"/>
    </source>
</evidence>
<feature type="compositionally biased region" description="Acidic residues" evidence="1">
    <location>
        <begin position="36"/>
        <end position="46"/>
    </location>
</feature>
<protein>
    <submittedName>
        <fullName evidence="2">Uncharacterized protein</fullName>
    </submittedName>
</protein>
<gene>
    <name evidence="2" type="ordered locus">Acear_0020</name>
</gene>
<proteinExistence type="predicted"/>
<dbReference type="RefSeq" id="WP_013277019.1">
    <property type="nucleotide sequence ID" value="NC_014378.1"/>
</dbReference>
<name>D9QSB6_ACEAZ</name>
<dbReference type="HOGENOM" id="CLU_2550513_0_0_9"/>
<evidence type="ECO:0000313" key="3">
    <source>
        <dbReference type="Proteomes" id="UP000001661"/>
    </source>
</evidence>
<accession>D9QSB6</accession>
<reference evidence="2 3" key="1">
    <citation type="journal article" date="2010" name="Stand. Genomic Sci.">
        <title>Complete genome sequence of Acetohalobium arabaticum type strain (Z-7288).</title>
        <authorList>
            <person name="Sikorski J."/>
            <person name="Lapidus A."/>
            <person name="Chertkov O."/>
            <person name="Lucas S."/>
            <person name="Copeland A."/>
            <person name="Glavina Del Rio T."/>
            <person name="Nolan M."/>
            <person name="Tice H."/>
            <person name="Cheng J.F."/>
            <person name="Han C."/>
            <person name="Brambilla E."/>
            <person name="Pitluck S."/>
            <person name="Liolios K."/>
            <person name="Ivanova N."/>
            <person name="Mavromatis K."/>
            <person name="Mikhailova N."/>
            <person name="Pati A."/>
            <person name="Bruce D."/>
            <person name="Detter C."/>
            <person name="Tapia R."/>
            <person name="Goodwin L."/>
            <person name="Chen A."/>
            <person name="Palaniappan K."/>
            <person name="Land M."/>
            <person name="Hauser L."/>
            <person name="Chang Y.J."/>
            <person name="Jeffries C.D."/>
            <person name="Rohde M."/>
            <person name="Goker M."/>
            <person name="Spring S."/>
            <person name="Woyke T."/>
            <person name="Bristow J."/>
            <person name="Eisen J.A."/>
            <person name="Markowitz V."/>
            <person name="Hugenholtz P."/>
            <person name="Kyrpides N.C."/>
            <person name="Klenk H.P."/>
        </authorList>
    </citation>
    <scope>NUCLEOTIDE SEQUENCE [LARGE SCALE GENOMIC DNA]</scope>
    <source>
        <strain evidence="3">ATCC 49924 / DSM 5501 / Z-7288</strain>
    </source>
</reference>
<sequence>MTMTDGGYEDFEDFMQNRLSNNDSNSAKQSLGGEDSMNETELEGEERPESRKRKKGKCSKNCGQIIIEKVEELEIEIDCCTD</sequence>
<feature type="compositionally biased region" description="Polar residues" evidence="1">
    <location>
        <begin position="17"/>
        <end position="29"/>
    </location>
</feature>
<dbReference type="KEGG" id="aar:Acear_0020"/>
<dbReference type="EMBL" id="CP002105">
    <property type="protein sequence ID" value="ADL11572.1"/>
    <property type="molecule type" value="Genomic_DNA"/>
</dbReference>
<dbReference type="AlphaFoldDB" id="D9QSB6"/>
<dbReference type="STRING" id="574087.Acear_0020"/>
<evidence type="ECO:0000256" key="1">
    <source>
        <dbReference type="SAM" id="MobiDB-lite"/>
    </source>
</evidence>
<feature type="region of interest" description="Disordered" evidence="1">
    <location>
        <begin position="1"/>
        <end position="59"/>
    </location>
</feature>
<keyword evidence="3" id="KW-1185">Reference proteome</keyword>
<dbReference type="Proteomes" id="UP000001661">
    <property type="component" value="Chromosome"/>
</dbReference>